<dbReference type="NCBIfam" id="TIGR01552">
    <property type="entry name" value="phd_fam"/>
    <property type="match status" value="1"/>
</dbReference>
<dbReference type="Pfam" id="PF02604">
    <property type="entry name" value="PhdYeFM_antitox"/>
    <property type="match status" value="1"/>
</dbReference>
<comment type="function">
    <text evidence="2">Antitoxin component of a type II toxin-antitoxin (TA) system.</text>
</comment>
<comment type="similarity">
    <text evidence="1 2">Belongs to the phD/YefM antitoxin family.</text>
</comment>
<proteinExistence type="inferred from homology"/>
<dbReference type="InterPro" id="IPR006442">
    <property type="entry name" value="Antitoxin_Phd/YefM"/>
</dbReference>
<gene>
    <name evidence="3" type="ORF">IQ217_15920</name>
</gene>
<name>A0ABR9VVB7_9SYNC</name>
<dbReference type="Gene3D" id="3.40.1620.10">
    <property type="entry name" value="YefM-like domain"/>
    <property type="match status" value="1"/>
</dbReference>
<dbReference type="Proteomes" id="UP000658720">
    <property type="component" value="Unassembled WGS sequence"/>
</dbReference>
<protein>
    <recommendedName>
        <fullName evidence="2">Antitoxin</fullName>
    </recommendedName>
</protein>
<dbReference type="PANTHER" id="PTHR33713">
    <property type="entry name" value="ANTITOXIN YAFN-RELATED"/>
    <property type="match status" value="1"/>
</dbReference>
<dbReference type="InterPro" id="IPR036165">
    <property type="entry name" value="YefM-like_sf"/>
</dbReference>
<evidence type="ECO:0000256" key="1">
    <source>
        <dbReference type="ARBA" id="ARBA00009981"/>
    </source>
</evidence>
<keyword evidence="4" id="KW-1185">Reference proteome</keyword>
<evidence type="ECO:0000256" key="2">
    <source>
        <dbReference type="RuleBase" id="RU362080"/>
    </source>
</evidence>
<dbReference type="RefSeq" id="WP_190599215.1">
    <property type="nucleotide sequence ID" value="NZ_JADEVV010000057.1"/>
</dbReference>
<dbReference type="PANTHER" id="PTHR33713:SF6">
    <property type="entry name" value="ANTITOXIN YEFM"/>
    <property type="match status" value="1"/>
</dbReference>
<evidence type="ECO:0000313" key="4">
    <source>
        <dbReference type="Proteomes" id="UP000658720"/>
    </source>
</evidence>
<evidence type="ECO:0000313" key="3">
    <source>
        <dbReference type="EMBL" id="MBE9255295.1"/>
    </source>
</evidence>
<dbReference type="SUPFAM" id="SSF143120">
    <property type="entry name" value="YefM-like"/>
    <property type="match status" value="1"/>
</dbReference>
<sequence>MDNFSATQARSQLFRLMDEVAENHQPVLITGKRNNAVLLSQEDWESIQETLYLLSIPAMGESIRTGMVTPISECETELDW</sequence>
<dbReference type="EMBL" id="JADEVV010000057">
    <property type="protein sequence ID" value="MBE9255295.1"/>
    <property type="molecule type" value="Genomic_DNA"/>
</dbReference>
<reference evidence="3 4" key="1">
    <citation type="submission" date="2020-10" db="EMBL/GenBank/DDBJ databases">
        <authorList>
            <person name="Castelo-Branco R."/>
            <person name="Eusebio N."/>
            <person name="Adriana R."/>
            <person name="Vieira A."/>
            <person name="Brugerolle De Fraissinette N."/>
            <person name="Rezende De Castro R."/>
            <person name="Schneider M.P."/>
            <person name="Vasconcelos V."/>
            <person name="Leao P.N."/>
        </authorList>
    </citation>
    <scope>NUCLEOTIDE SEQUENCE [LARGE SCALE GENOMIC DNA]</scope>
    <source>
        <strain evidence="3 4">LEGE 00031</strain>
    </source>
</reference>
<dbReference type="InterPro" id="IPR051405">
    <property type="entry name" value="phD/YefM_antitoxin"/>
</dbReference>
<organism evidence="3 4">
    <name type="scientific">Synechocystis salina LEGE 00031</name>
    <dbReference type="NCBI Taxonomy" id="1828736"/>
    <lineage>
        <taxon>Bacteria</taxon>
        <taxon>Bacillati</taxon>
        <taxon>Cyanobacteriota</taxon>
        <taxon>Cyanophyceae</taxon>
        <taxon>Synechococcales</taxon>
        <taxon>Merismopediaceae</taxon>
        <taxon>Synechocystis</taxon>
    </lineage>
</organism>
<accession>A0ABR9VVB7</accession>
<comment type="caution">
    <text evidence="3">The sequence shown here is derived from an EMBL/GenBank/DDBJ whole genome shotgun (WGS) entry which is preliminary data.</text>
</comment>